<dbReference type="InterPro" id="IPR026749">
    <property type="entry name" value="Tmem135"/>
</dbReference>
<feature type="compositionally biased region" description="Low complexity" evidence="10">
    <location>
        <begin position="486"/>
        <end position="527"/>
    </location>
</feature>
<comment type="caution">
    <text evidence="14">The sequence shown here is derived from an EMBL/GenBank/DDBJ whole genome shotgun (WGS) entry which is preliminary data.</text>
</comment>
<keyword evidence="11" id="KW-0472">Membrane</keyword>
<reference evidence="14" key="2">
    <citation type="submission" date="2020-08" db="EMBL/GenBank/DDBJ databases">
        <title>Draft Genome Sequence of Cumin Blight Pathogen Alternaria burnsii.</title>
        <authorList>
            <person name="Feng Z."/>
        </authorList>
    </citation>
    <scope>NUCLEOTIDE SEQUENCE</scope>
    <source>
        <strain evidence="14">CBS107.38</strain>
    </source>
</reference>
<evidence type="ECO:0000259" key="13">
    <source>
        <dbReference type="PROSITE" id="PS52012"/>
    </source>
</evidence>
<feature type="region of interest" description="Disordered" evidence="10">
    <location>
        <begin position="485"/>
        <end position="555"/>
    </location>
</feature>
<evidence type="ECO:0000256" key="10">
    <source>
        <dbReference type="SAM" id="MobiDB-lite"/>
    </source>
</evidence>
<comment type="similarity">
    <text evidence="3">Belongs to the RBT5 family.</text>
</comment>
<evidence type="ECO:0000256" key="5">
    <source>
        <dbReference type="ARBA" id="ARBA00022622"/>
    </source>
</evidence>
<protein>
    <recommendedName>
        <fullName evidence="13">CFEM domain-containing protein</fullName>
    </recommendedName>
</protein>
<keyword evidence="7" id="KW-1015">Disulfide bond</keyword>
<keyword evidence="11" id="KW-1133">Transmembrane helix</keyword>
<evidence type="ECO:0000256" key="3">
    <source>
        <dbReference type="ARBA" id="ARBA00010031"/>
    </source>
</evidence>
<keyword evidence="15" id="KW-1185">Reference proteome</keyword>
<dbReference type="GO" id="GO:0098552">
    <property type="term" value="C:side of membrane"/>
    <property type="evidence" value="ECO:0007669"/>
    <property type="project" value="UniProtKB-KW"/>
</dbReference>
<evidence type="ECO:0000256" key="6">
    <source>
        <dbReference type="ARBA" id="ARBA00022729"/>
    </source>
</evidence>
<feature type="domain" description="CFEM" evidence="13">
    <location>
        <begin position="372"/>
        <end position="498"/>
    </location>
</feature>
<comment type="caution">
    <text evidence="9">Lacks conserved residue(s) required for the propagation of feature annotation.</text>
</comment>
<comment type="subcellular location">
    <subcellularLocation>
        <location evidence="1">Membrane</location>
        <topology evidence="1">Lipid-anchor</topology>
        <topology evidence="1">GPI-anchor</topology>
    </subcellularLocation>
    <subcellularLocation>
        <location evidence="2">Secreted</location>
    </subcellularLocation>
</comment>
<dbReference type="GO" id="GO:0046872">
    <property type="term" value="F:metal ion binding"/>
    <property type="evidence" value="ECO:0007669"/>
    <property type="project" value="UniProtKB-UniRule"/>
</dbReference>
<proteinExistence type="inferred from homology"/>
<feature type="region of interest" description="Disordered" evidence="10">
    <location>
        <begin position="310"/>
        <end position="332"/>
    </location>
</feature>
<dbReference type="PANTHER" id="PTHR12459:SF19">
    <property type="entry name" value="TRANSMEMBRANE PROTEIN 135 N-TERMINAL DOMAIN-CONTAINING PROTEIN"/>
    <property type="match status" value="1"/>
</dbReference>
<dbReference type="Proteomes" id="UP000596902">
    <property type="component" value="Unassembled WGS sequence"/>
</dbReference>
<keyword evidence="5" id="KW-0325">Glycoprotein</keyword>
<feature type="binding site" description="axial binding residue" evidence="9">
    <location>
        <position position="421"/>
    </location>
    <ligand>
        <name>heme</name>
        <dbReference type="ChEBI" id="CHEBI:30413"/>
    </ligand>
    <ligandPart>
        <name>Fe</name>
        <dbReference type="ChEBI" id="CHEBI:18248"/>
    </ligandPart>
</feature>
<dbReference type="GO" id="GO:0005576">
    <property type="term" value="C:extracellular region"/>
    <property type="evidence" value="ECO:0007669"/>
    <property type="project" value="UniProtKB-SubCell"/>
</dbReference>
<keyword evidence="9" id="KW-0349">Heme</keyword>
<dbReference type="InterPro" id="IPR008427">
    <property type="entry name" value="Extracellular_membr_CFEM_dom"/>
</dbReference>
<dbReference type="EMBL" id="JAAABM010000001">
    <property type="protein sequence ID" value="KAF7681918.1"/>
    <property type="molecule type" value="Genomic_DNA"/>
</dbReference>
<sequence>MKSTYALLVTGLAAQQTAAHWNFFDNYGTPNYSKNVCDDKQKGGFDWSDLTDGQSVGNYGDFDFSGGWKCSNSFGKRDSMSKRTFGNKCIKNTVRKDKPATFGCAQRGFSITHMDVSSEFDAEIELHYKMEDGSLCKQHTSCSAGGSTLQNTQCGGAKSVEVYLGSHYKGEKESCEIGFHNIGFDCNAEKPYTTPSPPEVPSTSSEVVSSTIVESSTAPASSVISSAVETPASSAVETPASSSAVETPATSVNECGQYGEACNTPVETPLSSTAPFANSSMPAYTPPASSAVEIESSSVVEVSSTPVSISSISTATPQPESSTAEVPPTSQSSVAAGCGYGESCEQSSIVASSTAASSAVVSSAIVTSAVPSSGTALPATSSAAPQPSSPSYPPVDITDSVPKCMNSWLQISAPDCKDNTDSNCYCVKPEFTKNVIDCISARCGSDDEISKALQYFIGICAEHVPKNPSIVDDCPSYIPLNPTPAAPSGGASTGVASSSEVPEAAESSSMAAPPAGGESSAVPSAPAQDTSSAYGPGYPGETPAVPTQGTTTVPAGETPAITTVVSSATMTQVVGTTTPAPETPAAETPCTTITFGTTTLTVPQVHFTTQTNSAGANPTEPVALVPGTAEPAQTPAATTSAAGGAPYPIPSTMGTATVPMGTATGTGAIRPSSPAEFTGAASPFTVVPKGALFGATPSMSSSGASQPTPPSKAQSVDPILRNALRYTISAKEYQLLHQYLLSRAPVVKKRTIHPKRYDAIVKGPDDYNVAAFRAALRLGVVTFSGLKAWEVISTRLLSRGTAKRSQPRTSVLKSPNVRLSSSLALILLFHRLLRRFFLRIRESLLSHEGKSFRRRNPRISRSLTSRLAPAIGSSLAGFFLAVYPGDQLRVTIAIYIMTRALEFGYNYSEELGYFKNKPTWLGSWMIMPVACGQLLHAFVFDRDCFPSGMGNHILKNSPEYIQKRPKDYPSTAQWPGTFDIVDNLADISRQRWPAFVSPILFPNAETLPKRLSSISPITSPAHPAIKSLSCALLHPQDPSCLRTYVQYWIQAFPKIARFFTLFFAAMSITKYKAFLSFPIASLNNLAKRVLRMSLFLSGAIGTSWGSICLFQNILPRTFLSTQRWFLGGFLGGLWAFLERKGGRSNFLYTARMSIDSLWKVGVKRRWWKGVKNGDVLLFVVSLATVNALYEVSPRAVNSGVARKGLGVLRGEGWVDRAVVPTEGKGEEGADQE</sequence>
<organism evidence="14 15">
    <name type="scientific">Alternaria burnsii</name>
    <dbReference type="NCBI Taxonomy" id="1187904"/>
    <lineage>
        <taxon>Eukaryota</taxon>
        <taxon>Fungi</taxon>
        <taxon>Dikarya</taxon>
        <taxon>Ascomycota</taxon>
        <taxon>Pezizomycotina</taxon>
        <taxon>Dothideomycetes</taxon>
        <taxon>Pleosporomycetidae</taxon>
        <taxon>Pleosporales</taxon>
        <taxon>Pleosporineae</taxon>
        <taxon>Pleosporaceae</taxon>
        <taxon>Alternaria</taxon>
        <taxon>Alternaria sect. Alternaria</taxon>
    </lineage>
</organism>
<evidence type="ECO:0000256" key="11">
    <source>
        <dbReference type="SAM" id="Phobius"/>
    </source>
</evidence>
<feature type="signal peptide" evidence="12">
    <location>
        <begin position="1"/>
        <end position="19"/>
    </location>
</feature>
<dbReference type="PROSITE" id="PS52012">
    <property type="entry name" value="CFEM"/>
    <property type="match status" value="1"/>
</dbReference>
<reference evidence="14" key="1">
    <citation type="submission" date="2020-01" db="EMBL/GenBank/DDBJ databases">
        <authorList>
            <person name="Feng Z.H.Z."/>
        </authorList>
    </citation>
    <scope>NUCLEOTIDE SEQUENCE</scope>
    <source>
        <strain evidence="14">CBS107.38</strain>
    </source>
</reference>
<keyword evidence="9" id="KW-0479">Metal-binding</keyword>
<evidence type="ECO:0000256" key="12">
    <source>
        <dbReference type="SAM" id="SignalP"/>
    </source>
</evidence>
<accession>A0A8H7BI04</accession>
<keyword evidence="8" id="KW-0449">Lipoprotein</keyword>
<evidence type="ECO:0000256" key="1">
    <source>
        <dbReference type="ARBA" id="ARBA00004589"/>
    </source>
</evidence>
<evidence type="ECO:0000256" key="8">
    <source>
        <dbReference type="ARBA" id="ARBA00023288"/>
    </source>
</evidence>
<keyword evidence="4" id="KW-0964">Secreted</keyword>
<feature type="transmembrane region" description="Helical" evidence="11">
    <location>
        <begin position="1089"/>
        <end position="1114"/>
    </location>
</feature>
<evidence type="ECO:0000313" key="14">
    <source>
        <dbReference type="EMBL" id="KAF7681918.1"/>
    </source>
</evidence>
<keyword evidence="5" id="KW-0336">GPI-anchor</keyword>
<evidence type="ECO:0000256" key="4">
    <source>
        <dbReference type="ARBA" id="ARBA00022525"/>
    </source>
</evidence>
<dbReference type="RefSeq" id="XP_038791797.1">
    <property type="nucleotide sequence ID" value="XM_038925941.1"/>
</dbReference>
<keyword evidence="6 12" id="KW-0732">Signal</keyword>
<evidence type="ECO:0000256" key="9">
    <source>
        <dbReference type="PROSITE-ProRule" id="PRU01356"/>
    </source>
</evidence>
<dbReference type="Pfam" id="PF05730">
    <property type="entry name" value="CFEM"/>
    <property type="match status" value="1"/>
</dbReference>
<evidence type="ECO:0000256" key="2">
    <source>
        <dbReference type="ARBA" id="ARBA00004613"/>
    </source>
</evidence>
<evidence type="ECO:0000256" key="7">
    <source>
        <dbReference type="ARBA" id="ARBA00023157"/>
    </source>
</evidence>
<feature type="compositionally biased region" description="Polar residues" evidence="10">
    <location>
        <begin position="317"/>
        <end position="332"/>
    </location>
</feature>
<dbReference type="AlphaFoldDB" id="A0A8H7BI04"/>
<keyword evidence="11" id="KW-0812">Transmembrane</keyword>
<feature type="chain" id="PRO_5034922398" description="CFEM domain-containing protein" evidence="12">
    <location>
        <begin position="20"/>
        <end position="1232"/>
    </location>
</feature>
<dbReference type="GeneID" id="62199119"/>
<name>A0A8H7BI04_9PLEO</name>
<dbReference type="PANTHER" id="PTHR12459">
    <property type="entry name" value="TRANSMEMBRANE PROTEIN 135-RELATED"/>
    <property type="match status" value="1"/>
</dbReference>
<gene>
    <name evidence="14" type="ORF">GT037_000894</name>
</gene>
<evidence type="ECO:0000313" key="15">
    <source>
        <dbReference type="Proteomes" id="UP000596902"/>
    </source>
</evidence>
<keyword evidence="9" id="KW-0408">Iron</keyword>